<reference evidence="1 2" key="1">
    <citation type="journal article" date="2018" name="Nat. Genet.">
        <title>The Rosa genome provides new insights in the design of modern roses.</title>
        <authorList>
            <person name="Bendahmane M."/>
        </authorList>
    </citation>
    <scope>NUCLEOTIDE SEQUENCE [LARGE SCALE GENOMIC DNA]</scope>
    <source>
        <strain evidence="2">cv. Old Blush</strain>
    </source>
</reference>
<evidence type="ECO:0000313" key="2">
    <source>
        <dbReference type="Proteomes" id="UP000238479"/>
    </source>
</evidence>
<keyword evidence="2" id="KW-1185">Reference proteome</keyword>
<sequence length="152" mass="16990">MFPSLLITLEAAYLLKKLSLDSQTKTLEILEPTKKPSVNQYGSIDYGNAANGQIQFDLSVTPLSTDFMDQSFSYLPNGYPSTAYYYRGYDGTGDWDEYWRYMNPEGVDMTSGVYGDNGSLMYHHGYGYALYGPYSPAASPAPSMGTLLEFWP</sequence>
<dbReference type="EMBL" id="PDCK01000043">
    <property type="protein sequence ID" value="PRQ33429.1"/>
    <property type="molecule type" value="Genomic_DNA"/>
</dbReference>
<gene>
    <name evidence="1" type="ORF">RchiOBHm_Chr5g0057521</name>
</gene>
<name>A0A2P6QGX9_ROSCH</name>
<dbReference type="Proteomes" id="UP000238479">
    <property type="component" value="Chromosome 5"/>
</dbReference>
<proteinExistence type="predicted"/>
<comment type="caution">
    <text evidence="1">The sequence shown here is derived from an EMBL/GenBank/DDBJ whole genome shotgun (WGS) entry which is preliminary data.</text>
</comment>
<accession>A0A2P6QGX9</accession>
<dbReference type="Gramene" id="PRQ33429">
    <property type="protein sequence ID" value="PRQ33429"/>
    <property type="gene ID" value="RchiOBHm_Chr5g0057521"/>
</dbReference>
<evidence type="ECO:0000313" key="1">
    <source>
        <dbReference type="EMBL" id="PRQ33429.1"/>
    </source>
</evidence>
<dbReference type="AlphaFoldDB" id="A0A2P6QGX9"/>
<dbReference type="OMA" id="DEYWRYM"/>
<dbReference type="STRING" id="74649.A0A2P6QGX9"/>
<organism evidence="1 2">
    <name type="scientific">Rosa chinensis</name>
    <name type="common">China rose</name>
    <dbReference type="NCBI Taxonomy" id="74649"/>
    <lineage>
        <taxon>Eukaryota</taxon>
        <taxon>Viridiplantae</taxon>
        <taxon>Streptophyta</taxon>
        <taxon>Embryophyta</taxon>
        <taxon>Tracheophyta</taxon>
        <taxon>Spermatophyta</taxon>
        <taxon>Magnoliopsida</taxon>
        <taxon>eudicotyledons</taxon>
        <taxon>Gunneridae</taxon>
        <taxon>Pentapetalae</taxon>
        <taxon>rosids</taxon>
        <taxon>fabids</taxon>
        <taxon>Rosales</taxon>
        <taxon>Rosaceae</taxon>
        <taxon>Rosoideae</taxon>
        <taxon>Rosoideae incertae sedis</taxon>
        <taxon>Rosa</taxon>
    </lineage>
</organism>
<protein>
    <submittedName>
        <fullName evidence="1">Uncharacterized protein</fullName>
    </submittedName>
</protein>